<keyword evidence="4" id="KW-0238">DNA-binding</keyword>
<dbReference type="GO" id="GO:0003677">
    <property type="term" value="F:DNA binding"/>
    <property type="evidence" value="ECO:0007669"/>
    <property type="project" value="UniProtKB-KW"/>
</dbReference>
<keyword evidence="11" id="KW-1185">Reference proteome</keyword>
<dbReference type="EMBL" id="CM029048">
    <property type="protein sequence ID" value="KAG2579094.1"/>
    <property type="molecule type" value="Genomic_DNA"/>
</dbReference>
<protein>
    <recommendedName>
        <fullName evidence="9">AP2/ERF domain-containing protein</fullName>
    </recommendedName>
</protein>
<dbReference type="PANTHER" id="PTHR32467:SF147">
    <property type="entry name" value="AP2-EREBP TRANSCRIPTION FACTOR"/>
    <property type="match status" value="1"/>
</dbReference>
<dbReference type="CDD" id="cd00018">
    <property type="entry name" value="AP2"/>
    <property type="match status" value="1"/>
</dbReference>
<reference evidence="10" key="1">
    <citation type="submission" date="2020-05" db="EMBL/GenBank/DDBJ databases">
        <title>WGS assembly of Panicum virgatum.</title>
        <authorList>
            <person name="Lovell J.T."/>
            <person name="Jenkins J."/>
            <person name="Shu S."/>
            <person name="Juenger T.E."/>
            <person name="Schmutz J."/>
        </authorList>
    </citation>
    <scope>NUCLEOTIDE SEQUENCE</scope>
    <source>
        <strain evidence="10">AP13</strain>
    </source>
</reference>
<dbReference type="AlphaFoldDB" id="A0A8T0R0R1"/>
<evidence type="ECO:0000256" key="3">
    <source>
        <dbReference type="ARBA" id="ARBA00023015"/>
    </source>
</evidence>
<evidence type="ECO:0000313" key="11">
    <source>
        <dbReference type="Proteomes" id="UP000823388"/>
    </source>
</evidence>
<feature type="region of interest" description="Disordered" evidence="8">
    <location>
        <begin position="205"/>
        <end position="240"/>
    </location>
</feature>
<dbReference type="Gene3D" id="3.30.730.10">
    <property type="entry name" value="AP2/ERF domain"/>
    <property type="match status" value="2"/>
</dbReference>
<evidence type="ECO:0000256" key="6">
    <source>
        <dbReference type="ARBA" id="ARBA00023242"/>
    </source>
</evidence>
<dbReference type="PANTHER" id="PTHR32467">
    <property type="entry name" value="AP2-LIKE ETHYLENE-RESPONSIVE TRANSCRIPTION FACTOR"/>
    <property type="match status" value="1"/>
</dbReference>
<comment type="caution">
    <text evidence="10">The sequence shown here is derived from an EMBL/GenBank/DDBJ whole genome shotgun (WGS) entry which is preliminary data.</text>
</comment>
<dbReference type="PROSITE" id="PS51032">
    <property type="entry name" value="AP2_ERF"/>
    <property type="match status" value="2"/>
</dbReference>
<feature type="compositionally biased region" description="Low complexity" evidence="8">
    <location>
        <begin position="324"/>
        <end position="337"/>
    </location>
</feature>
<evidence type="ECO:0000256" key="2">
    <source>
        <dbReference type="ARBA" id="ARBA00022737"/>
    </source>
</evidence>
<feature type="region of interest" description="Disordered" evidence="8">
    <location>
        <begin position="1"/>
        <end position="39"/>
    </location>
</feature>
<keyword evidence="6" id="KW-0539">Nucleus</keyword>
<dbReference type="GO" id="GO:0003700">
    <property type="term" value="F:DNA-binding transcription factor activity"/>
    <property type="evidence" value="ECO:0007669"/>
    <property type="project" value="InterPro"/>
</dbReference>
<evidence type="ECO:0000256" key="5">
    <source>
        <dbReference type="ARBA" id="ARBA00023163"/>
    </source>
</evidence>
<dbReference type="SMART" id="SM00380">
    <property type="entry name" value="AP2"/>
    <property type="match status" value="2"/>
</dbReference>
<evidence type="ECO:0000259" key="9">
    <source>
        <dbReference type="PROSITE" id="PS51032"/>
    </source>
</evidence>
<sequence>MAKPRGSAATDGEPAPKRARRKSGPRESPSRRSSAYRGVTRHRWTGRFEAHLWDKDARGGPRGKKGKQVYLGAYDDEDAAARAHDLAALKYWGPGTVLNFPLSGYDEELREMEGQPREEYIGALRRRSSGFSRGVSKYRGVARHHHNGRWEARIGRVLGNKYLYLGTYATQEEAAVAYDIAAIEHRGLNAVTNFDIGHYVSHWQRHRHGHGGGSLGATDAAPVVPFQLPPPDDDSPERPAAAELDETTGAAGFHDGDDHPQRQTAACPFLGDGAQLVADRAGPPARHAAPTPSALDLLLQWPKFKEMMEQVSAAAMVEAGSNSSSSAAASSASSSASPQPPLSPQRQPEIRGGTAAPCGFPDDVQTFFDLENEDAMGFTFAEVDTFLFGDLGEYAAPMFQYRDLDVWSALDG</sequence>
<evidence type="ECO:0000256" key="4">
    <source>
        <dbReference type="ARBA" id="ARBA00023125"/>
    </source>
</evidence>
<dbReference type="Proteomes" id="UP000823388">
    <property type="component" value="Chromosome 6N"/>
</dbReference>
<gene>
    <name evidence="10" type="ORF">PVAP13_6NG235900</name>
</gene>
<proteinExistence type="inferred from homology"/>
<dbReference type="FunFam" id="3.30.730.10:FF:000004">
    <property type="entry name" value="AP2-like ethylene-responsive transcription factor"/>
    <property type="match status" value="1"/>
</dbReference>
<dbReference type="OrthoDB" id="207175at2759"/>
<dbReference type="GO" id="GO:0009909">
    <property type="term" value="P:regulation of flower development"/>
    <property type="evidence" value="ECO:0007669"/>
    <property type="project" value="UniProtKB-ARBA"/>
</dbReference>
<organism evidence="10 11">
    <name type="scientific">Panicum virgatum</name>
    <name type="common">Blackwell switchgrass</name>
    <dbReference type="NCBI Taxonomy" id="38727"/>
    <lineage>
        <taxon>Eukaryota</taxon>
        <taxon>Viridiplantae</taxon>
        <taxon>Streptophyta</taxon>
        <taxon>Embryophyta</taxon>
        <taxon>Tracheophyta</taxon>
        <taxon>Spermatophyta</taxon>
        <taxon>Magnoliopsida</taxon>
        <taxon>Liliopsida</taxon>
        <taxon>Poales</taxon>
        <taxon>Poaceae</taxon>
        <taxon>PACMAD clade</taxon>
        <taxon>Panicoideae</taxon>
        <taxon>Panicodae</taxon>
        <taxon>Paniceae</taxon>
        <taxon>Panicinae</taxon>
        <taxon>Panicum</taxon>
        <taxon>Panicum sect. Hiantes</taxon>
    </lineage>
</organism>
<accession>A0A8T0R0R1</accession>
<keyword evidence="3" id="KW-0805">Transcription regulation</keyword>
<dbReference type="InterPro" id="IPR001471">
    <property type="entry name" value="AP2/ERF_dom"/>
</dbReference>
<dbReference type="Pfam" id="PF00847">
    <property type="entry name" value="AP2"/>
    <property type="match status" value="2"/>
</dbReference>
<dbReference type="SUPFAM" id="SSF54171">
    <property type="entry name" value="DNA-binding domain"/>
    <property type="match status" value="2"/>
</dbReference>
<dbReference type="PRINTS" id="PR00367">
    <property type="entry name" value="ETHRSPELEMNT"/>
</dbReference>
<evidence type="ECO:0000256" key="8">
    <source>
        <dbReference type="SAM" id="MobiDB-lite"/>
    </source>
</evidence>
<dbReference type="InterPro" id="IPR016177">
    <property type="entry name" value="DNA-bd_dom_sf"/>
</dbReference>
<keyword evidence="2" id="KW-0677">Repeat</keyword>
<evidence type="ECO:0000313" key="10">
    <source>
        <dbReference type="EMBL" id="KAG2579094.1"/>
    </source>
</evidence>
<dbReference type="FunFam" id="3.30.730.10:FF:000002">
    <property type="entry name" value="AP2-like ethylene-responsive transcription factor"/>
    <property type="match status" value="1"/>
</dbReference>
<keyword evidence="5" id="KW-0804">Transcription</keyword>
<feature type="domain" description="AP2/ERF" evidence="9">
    <location>
        <begin position="137"/>
        <end position="195"/>
    </location>
</feature>
<dbReference type="GO" id="GO:0005634">
    <property type="term" value="C:nucleus"/>
    <property type="evidence" value="ECO:0007669"/>
    <property type="project" value="UniProtKB-SubCell"/>
</dbReference>
<comment type="similarity">
    <text evidence="7">Belongs to the AP2/ERF transcription factor family. AP2 subfamily.</text>
</comment>
<name>A0A8T0R0R1_PANVG</name>
<evidence type="ECO:0000256" key="7">
    <source>
        <dbReference type="ARBA" id="ARBA00037973"/>
    </source>
</evidence>
<feature type="region of interest" description="Disordered" evidence="8">
    <location>
        <begin position="324"/>
        <end position="356"/>
    </location>
</feature>
<dbReference type="InterPro" id="IPR036955">
    <property type="entry name" value="AP2/ERF_dom_sf"/>
</dbReference>
<comment type="subcellular location">
    <subcellularLocation>
        <location evidence="1">Nucleus</location>
    </subcellularLocation>
</comment>
<feature type="domain" description="AP2/ERF" evidence="9">
    <location>
        <begin position="35"/>
        <end position="101"/>
    </location>
</feature>
<evidence type="ECO:0000256" key="1">
    <source>
        <dbReference type="ARBA" id="ARBA00004123"/>
    </source>
</evidence>